<protein>
    <submittedName>
        <fullName evidence="2">Uncharacterized protein</fullName>
    </submittedName>
</protein>
<accession>A0A915DKW8</accession>
<sequence>MQEKMSKSLGLIVKKQEKWALVYSKKFGIGLLRAIDCISAEDKQVFANNCNPGDWIGVNYIKTAENVRNKFTYMCLPNIEAKEGANFLQTKLVDNIVQ</sequence>
<evidence type="ECO:0000313" key="2">
    <source>
        <dbReference type="WBParaSite" id="jg20661"/>
    </source>
</evidence>
<proteinExistence type="predicted"/>
<dbReference type="Proteomes" id="UP000887574">
    <property type="component" value="Unplaced"/>
</dbReference>
<keyword evidence="1" id="KW-1185">Reference proteome</keyword>
<name>A0A915DKW8_9BILA</name>
<organism evidence="1 2">
    <name type="scientific">Ditylenchus dipsaci</name>
    <dbReference type="NCBI Taxonomy" id="166011"/>
    <lineage>
        <taxon>Eukaryota</taxon>
        <taxon>Metazoa</taxon>
        <taxon>Ecdysozoa</taxon>
        <taxon>Nematoda</taxon>
        <taxon>Chromadorea</taxon>
        <taxon>Rhabditida</taxon>
        <taxon>Tylenchina</taxon>
        <taxon>Tylenchomorpha</taxon>
        <taxon>Sphaerularioidea</taxon>
        <taxon>Anguinidae</taxon>
        <taxon>Anguininae</taxon>
        <taxon>Ditylenchus</taxon>
    </lineage>
</organism>
<evidence type="ECO:0000313" key="1">
    <source>
        <dbReference type="Proteomes" id="UP000887574"/>
    </source>
</evidence>
<dbReference type="WBParaSite" id="jg20661">
    <property type="protein sequence ID" value="jg20661"/>
    <property type="gene ID" value="jg20661"/>
</dbReference>
<dbReference type="AlphaFoldDB" id="A0A915DKW8"/>
<reference evidence="2" key="1">
    <citation type="submission" date="2022-11" db="UniProtKB">
        <authorList>
            <consortium name="WormBaseParasite"/>
        </authorList>
    </citation>
    <scope>IDENTIFICATION</scope>
</reference>